<organism evidence="3 4">
    <name type="scientific">Neotabrizicola shimadae</name>
    <dbReference type="NCBI Taxonomy" id="2807096"/>
    <lineage>
        <taxon>Bacteria</taxon>
        <taxon>Pseudomonadati</taxon>
        <taxon>Pseudomonadota</taxon>
        <taxon>Alphaproteobacteria</taxon>
        <taxon>Rhodobacterales</taxon>
        <taxon>Paracoccaceae</taxon>
        <taxon>Neotabrizicola</taxon>
    </lineage>
</organism>
<evidence type="ECO:0000256" key="1">
    <source>
        <dbReference type="ARBA" id="ARBA00022729"/>
    </source>
</evidence>
<dbReference type="NCBIfam" id="NF038402">
    <property type="entry name" value="TroA_like"/>
    <property type="match status" value="1"/>
</dbReference>
<dbReference type="EMBL" id="CP069370">
    <property type="protein sequence ID" value="QYZ68295.1"/>
    <property type="molecule type" value="Genomic_DNA"/>
</dbReference>
<dbReference type="Proteomes" id="UP000826300">
    <property type="component" value="Chromosome"/>
</dbReference>
<protein>
    <submittedName>
        <fullName evidence="3">ABC transporter substrate-binding protein</fullName>
    </submittedName>
</protein>
<gene>
    <name evidence="3" type="ORF">JO391_10875</name>
</gene>
<dbReference type="PROSITE" id="PS50983">
    <property type="entry name" value="FE_B12_PBP"/>
    <property type="match status" value="1"/>
</dbReference>
<evidence type="ECO:0000313" key="4">
    <source>
        <dbReference type="Proteomes" id="UP000826300"/>
    </source>
</evidence>
<dbReference type="Gene3D" id="3.40.50.1980">
    <property type="entry name" value="Nitrogenase molybdenum iron protein domain"/>
    <property type="match status" value="2"/>
</dbReference>
<dbReference type="SUPFAM" id="SSF53807">
    <property type="entry name" value="Helical backbone' metal receptor"/>
    <property type="match status" value="1"/>
</dbReference>
<keyword evidence="1" id="KW-0732">Signal</keyword>
<feature type="domain" description="Fe/B12 periplasmic-binding" evidence="2">
    <location>
        <begin position="33"/>
        <end position="288"/>
    </location>
</feature>
<name>A0A8G0ZTD5_9RHOB</name>
<evidence type="ECO:0000259" key="2">
    <source>
        <dbReference type="PROSITE" id="PS50983"/>
    </source>
</evidence>
<dbReference type="Pfam" id="PF01497">
    <property type="entry name" value="Peripla_BP_2"/>
    <property type="match status" value="1"/>
</dbReference>
<dbReference type="AlphaFoldDB" id="A0A8G0ZTD5"/>
<accession>A0A8G0ZTD5</accession>
<dbReference type="KEGG" id="nsm:JO391_10875"/>
<keyword evidence="4" id="KW-1185">Reference proteome</keyword>
<sequence>MIRLTCGRLHLGLALALWTLPVFDVALADGGSRVVSLGGSVTEIVVALGAGDRLVGRDSTSTWPPEVMDLPDVGYLRALSAEGVLGLGPDLVLAEADAGPPEAVEALKAAGVPYVAMPGATDHAGILDKIEAVAAALDLEAEGAALADKVGAGLEAAEARAAAVTAPKRVLFVLSLQGGRIMAAGEGSSAASIIALAGGVNALEGVKGYAQVTDEAVIAAAPDVILMMDREGSMAISDADVLALPALAETPAARDGRILRMDGLLLLGFGPRTPEAAEKLHDALYPKAG</sequence>
<dbReference type="PANTHER" id="PTHR30535:SF4">
    <property type="entry name" value="HEMIN-BINDING PERIPLASMIC PROTEIN HMUT"/>
    <property type="match status" value="1"/>
</dbReference>
<proteinExistence type="predicted"/>
<dbReference type="InterPro" id="IPR002491">
    <property type="entry name" value="ABC_transptr_periplasmic_BD"/>
</dbReference>
<dbReference type="PANTHER" id="PTHR30535">
    <property type="entry name" value="VITAMIN B12-BINDING PROTEIN"/>
    <property type="match status" value="1"/>
</dbReference>
<evidence type="ECO:0000313" key="3">
    <source>
        <dbReference type="EMBL" id="QYZ68295.1"/>
    </source>
</evidence>
<reference evidence="3" key="1">
    <citation type="submission" date="2021-02" db="EMBL/GenBank/DDBJ databases">
        <title>Rhodobacter shimadae sp. nov., an aerobic anoxygenic phototrophic bacterium isolated from a hot spring.</title>
        <authorList>
            <person name="Muramatsu S."/>
            <person name="Haruta S."/>
            <person name="Hirose S."/>
            <person name="Hanada S."/>
        </authorList>
    </citation>
    <scope>NUCLEOTIDE SEQUENCE</scope>
    <source>
        <strain evidence="3">N10</strain>
    </source>
</reference>
<dbReference type="InterPro" id="IPR050902">
    <property type="entry name" value="ABC_Transporter_SBP"/>
</dbReference>
<dbReference type="CDD" id="cd01149">
    <property type="entry name" value="HutB"/>
    <property type="match status" value="1"/>
</dbReference>
<dbReference type="InterPro" id="IPR054828">
    <property type="entry name" value="Vit_B12_bind_prot"/>
</dbReference>
<dbReference type="RefSeq" id="WP_220660519.1">
    <property type="nucleotide sequence ID" value="NZ_CP069370.1"/>
</dbReference>